<dbReference type="EMBL" id="FNSQ01000005">
    <property type="protein sequence ID" value="SEB77494.1"/>
    <property type="molecule type" value="Genomic_DNA"/>
</dbReference>
<keyword evidence="3" id="KW-1185">Reference proteome</keyword>
<dbReference type="InterPro" id="IPR003018">
    <property type="entry name" value="GAF"/>
</dbReference>
<dbReference type="OrthoDB" id="7466251at2"/>
<dbReference type="SMART" id="SM01012">
    <property type="entry name" value="ANTAR"/>
    <property type="match status" value="1"/>
</dbReference>
<dbReference type="AlphaFoldDB" id="A0A1H4M430"/>
<organism evidence="2 3">
    <name type="scientific">Microbacterium hydrocarbonoxydans</name>
    <dbReference type="NCBI Taxonomy" id="273678"/>
    <lineage>
        <taxon>Bacteria</taxon>
        <taxon>Bacillati</taxon>
        <taxon>Actinomycetota</taxon>
        <taxon>Actinomycetes</taxon>
        <taxon>Micrococcales</taxon>
        <taxon>Microbacteriaceae</taxon>
        <taxon>Microbacterium</taxon>
    </lineage>
</organism>
<proteinExistence type="predicted"/>
<dbReference type="Gene3D" id="3.30.450.40">
    <property type="match status" value="1"/>
</dbReference>
<dbReference type="GO" id="GO:0003723">
    <property type="term" value="F:RNA binding"/>
    <property type="evidence" value="ECO:0007669"/>
    <property type="project" value="InterPro"/>
</dbReference>
<reference evidence="3" key="1">
    <citation type="submission" date="2016-10" db="EMBL/GenBank/DDBJ databases">
        <authorList>
            <person name="Varghese N."/>
            <person name="Submissions S."/>
        </authorList>
    </citation>
    <scope>NUCLEOTIDE SEQUENCE [LARGE SCALE GENOMIC DNA]</scope>
    <source>
        <strain evidence="3">DSM 16089</strain>
    </source>
</reference>
<dbReference type="Proteomes" id="UP000183750">
    <property type="component" value="Unassembled WGS sequence"/>
</dbReference>
<dbReference type="InterPro" id="IPR029016">
    <property type="entry name" value="GAF-like_dom_sf"/>
</dbReference>
<dbReference type="InterPro" id="IPR005561">
    <property type="entry name" value="ANTAR"/>
</dbReference>
<sequence length="236" mass="25362">MDDAFKTALAGLEAPETQLTELPFSFLSVLPITGASVSTLGDFLGSQTVSATDEAAAWLDELQLDLGEGPCWDAMRSAKPVMESELRGRSGAERWPAFARAAQTGEAASIFAFPLAVGGLRFGAIDLYSRHALRLDQVQTSRASAMAAVVARRVLRDRIDELEVPDESTLPPFSRRKVHQATGVVLAQLDIDADEARLLLHSRAFATESSVMTVAEDVLAGRIVFTRESGAIEVDS</sequence>
<evidence type="ECO:0000313" key="3">
    <source>
        <dbReference type="Proteomes" id="UP000183750"/>
    </source>
</evidence>
<evidence type="ECO:0000259" key="1">
    <source>
        <dbReference type="SMART" id="SM01012"/>
    </source>
</evidence>
<accession>A0A1H4M430</accession>
<gene>
    <name evidence="2" type="ORF">SAMN04489807_2006</name>
</gene>
<evidence type="ECO:0000313" key="2">
    <source>
        <dbReference type="EMBL" id="SEB77494.1"/>
    </source>
</evidence>
<dbReference type="RefSeq" id="WP_060926000.1">
    <property type="nucleotide sequence ID" value="NZ_FNSQ01000005.1"/>
</dbReference>
<dbReference type="Pfam" id="PF13185">
    <property type="entry name" value="GAF_2"/>
    <property type="match status" value="1"/>
</dbReference>
<protein>
    <submittedName>
        <fullName evidence="2">ANTAR domain-containing protein</fullName>
    </submittedName>
</protein>
<dbReference type="SUPFAM" id="SSF55781">
    <property type="entry name" value="GAF domain-like"/>
    <property type="match status" value="1"/>
</dbReference>
<feature type="domain" description="ANTAR" evidence="1">
    <location>
        <begin position="158"/>
        <end position="219"/>
    </location>
</feature>
<name>A0A1H4M430_9MICO</name>